<dbReference type="PANTHER" id="PTHR40943:SF1">
    <property type="entry name" value="CYTOPLASMIC PROTEIN"/>
    <property type="match status" value="1"/>
</dbReference>
<dbReference type="Proteomes" id="UP000310314">
    <property type="component" value="Unassembled WGS sequence"/>
</dbReference>
<protein>
    <submittedName>
        <fullName evidence="2">DUF861 domain-containing protein</fullName>
    </submittedName>
</protein>
<feature type="domain" description="(S)-ureidoglycine aminohydrolase cupin" evidence="1">
    <location>
        <begin position="202"/>
        <end position="253"/>
    </location>
</feature>
<evidence type="ECO:0000259" key="1">
    <source>
        <dbReference type="Pfam" id="PF05899"/>
    </source>
</evidence>
<dbReference type="SUPFAM" id="SSF51182">
    <property type="entry name" value="RmlC-like cupins"/>
    <property type="match status" value="1"/>
</dbReference>
<dbReference type="InterPro" id="IPR008579">
    <property type="entry name" value="UGlyAH_Cupin_dom"/>
</dbReference>
<evidence type="ECO:0000313" key="2">
    <source>
        <dbReference type="EMBL" id="TMM57908.1"/>
    </source>
</evidence>
<dbReference type="InterPro" id="IPR014710">
    <property type="entry name" value="RmlC-like_jellyroll"/>
</dbReference>
<dbReference type="InterPro" id="IPR011051">
    <property type="entry name" value="RmlC_Cupin_sf"/>
</dbReference>
<gene>
    <name evidence="2" type="ORF">FEE95_00295</name>
</gene>
<sequence length="272" mass="30857">MKIEQPMKQLTTLLFLTCLSFSVLEAQEAKENVSPISFDKSVLSGVGLEKIDLKDEPEKDFYQKRLYWGKELGVFVVGTETWTNTITNYPFDEFIYMYNGEALVKPMVGNSQIFYSGEYFFAPKGFQGEWEVKGNNQIHYELSVITTVRADSSKVIKNSSHKRFKKSILSGNSIHLNQDGFYEEVLEKGAELTIKLIGEKLGERPIRTTEKEQMIHILAGQVNITNVGAEQFTYYAGDFFLIPRGLSGTWKNDGHNLVKYLSVEQTSANATL</sequence>
<accession>A0A5S3PSN4</accession>
<feature type="domain" description="(S)-ureidoglycine aminohydrolase cupin" evidence="1">
    <location>
        <begin position="87"/>
        <end position="133"/>
    </location>
</feature>
<keyword evidence="3" id="KW-1185">Reference proteome</keyword>
<proteinExistence type="predicted"/>
<comment type="caution">
    <text evidence="2">The sequence shown here is derived from an EMBL/GenBank/DDBJ whole genome shotgun (WGS) entry which is preliminary data.</text>
</comment>
<dbReference type="PANTHER" id="PTHR40943">
    <property type="entry name" value="CYTOPLASMIC PROTEIN-RELATED"/>
    <property type="match status" value="1"/>
</dbReference>
<dbReference type="EMBL" id="VATY01000001">
    <property type="protein sequence ID" value="TMM57908.1"/>
    <property type="molecule type" value="Genomic_DNA"/>
</dbReference>
<evidence type="ECO:0000313" key="3">
    <source>
        <dbReference type="Proteomes" id="UP000310314"/>
    </source>
</evidence>
<name>A0A5S3PSN4_9FLAO</name>
<dbReference type="AlphaFoldDB" id="A0A5S3PSN4"/>
<dbReference type="OrthoDB" id="1163153at2"/>
<reference evidence="2 3" key="1">
    <citation type="submission" date="2019-05" db="EMBL/GenBank/DDBJ databases">
        <authorList>
            <person name="Zhang J.-Y."/>
            <person name="Feg X."/>
            <person name="Du Z.-J."/>
        </authorList>
    </citation>
    <scope>NUCLEOTIDE SEQUENCE [LARGE SCALE GENOMIC DNA]</scope>
    <source>
        <strain evidence="2 3">RZ26</strain>
    </source>
</reference>
<organism evidence="2 3">
    <name type="scientific">Maribacter algarum</name>
    <name type="common">ex Zhang et al. 2020</name>
    <dbReference type="NCBI Taxonomy" id="2578118"/>
    <lineage>
        <taxon>Bacteria</taxon>
        <taxon>Pseudomonadati</taxon>
        <taxon>Bacteroidota</taxon>
        <taxon>Flavobacteriia</taxon>
        <taxon>Flavobacteriales</taxon>
        <taxon>Flavobacteriaceae</taxon>
        <taxon>Maribacter</taxon>
    </lineage>
</organism>
<dbReference type="Pfam" id="PF05899">
    <property type="entry name" value="Cupin_3"/>
    <property type="match status" value="2"/>
</dbReference>
<dbReference type="Gene3D" id="2.60.120.10">
    <property type="entry name" value="Jelly Rolls"/>
    <property type="match status" value="2"/>
</dbReference>